<dbReference type="STRING" id="4565.A0A3B6IR64"/>
<evidence type="ECO:0000256" key="1">
    <source>
        <dbReference type="ARBA" id="ARBA00004141"/>
    </source>
</evidence>
<feature type="transmembrane region" description="Helical" evidence="5">
    <location>
        <begin position="96"/>
        <end position="125"/>
    </location>
</feature>
<protein>
    <recommendedName>
        <fullName evidence="8">Aquaporin</fullName>
    </recommendedName>
</protein>
<dbReference type="InterPro" id="IPR023271">
    <property type="entry name" value="Aquaporin-like"/>
</dbReference>
<evidence type="ECO:0000256" key="4">
    <source>
        <dbReference type="ARBA" id="ARBA00023136"/>
    </source>
</evidence>
<dbReference type="Gramene" id="TraesCS4B02G178000.2">
    <property type="protein sequence ID" value="TraesCS4B02G178000.2"/>
    <property type="gene ID" value="TraesCS4B02G178000"/>
</dbReference>
<keyword evidence="2 5" id="KW-0812">Transmembrane</keyword>
<feature type="transmembrane region" description="Helical" evidence="5">
    <location>
        <begin position="137"/>
        <end position="159"/>
    </location>
</feature>
<evidence type="ECO:0000313" key="6">
    <source>
        <dbReference type="EnsemblPlants" id="TraesCS4B02G178000.2"/>
    </source>
</evidence>
<dbReference type="PANTHER" id="PTHR47720:SF1">
    <property type="entry name" value="AQUAPORIN SIP2-1-RELATED"/>
    <property type="match status" value="1"/>
</dbReference>
<keyword evidence="4 5" id="KW-0472">Membrane</keyword>
<evidence type="ECO:0000256" key="3">
    <source>
        <dbReference type="ARBA" id="ARBA00022989"/>
    </source>
</evidence>
<dbReference type="Gramene" id="TraesPARA_EIv1.0_1356700.2">
    <property type="protein sequence ID" value="TraesPARA_EIv1.0_1356700.2.CDS"/>
    <property type="gene ID" value="TraesPARA_EIv1.0_1356700"/>
</dbReference>
<accession>A0A3B6IR64</accession>
<proteinExistence type="predicted"/>
<dbReference type="SUPFAM" id="SSF81338">
    <property type="entry name" value="Aquaporin-like"/>
    <property type="match status" value="1"/>
</dbReference>
<dbReference type="Gramene" id="TraesCS4B03G0500200.1">
    <property type="protein sequence ID" value="TraesCS4B03G0500200.1.CDS"/>
    <property type="gene ID" value="TraesCS4B03G0500200"/>
</dbReference>
<evidence type="ECO:0000256" key="2">
    <source>
        <dbReference type="ARBA" id="ARBA00022692"/>
    </source>
</evidence>
<evidence type="ECO:0008006" key="8">
    <source>
        <dbReference type="Google" id="ProtNLM"/>
    </source>
</evidence>
<feature type="transmembrane region" description="Helical" evidence="5">
    <location>
        <begin position="62"/>
        <end position="84"/>
    </location>
</feature>
<evidence type="ECO:0000313" key="7">
    <source>
        <dbReference type="Proteomes" id="UP000019116"/>
    </source>
</evidence>
<dbReference type="OrthoDB" id="1580043at2759"/>
<keyword evidence="7" id="KW-1185">Reference proteome</keyword>
<dbReference type="AlphaFoldDB" id="A0A3B6IR64"/>
<name>A0A3B6IR64_WHEAT</name>
<dbReference type="GO" id="GO:0015267">
    <property type="term" value="F:channel activity"/>
    <property type="evidence" value="ECO:0007669"/>
    <property type="project" value="InterPro"/>
</dbReference>
<dbReference type="Gramene" id="TraesSYM4B03G02349490.2">
    <property type="protein sequence ID" value="TraesSYM4B03G02349490.2"/>
    <property type="gene ID" value="TraesSYM4B03G02349490"/>
</dbReference>
<organism evidence="6">
    <name type="scientific">Triticum aestivum</name>
    <name type="common">Wheat</name>
    <dbReference type="NCBI Taxonomy" id="4565"/>
    <lineage>
        <taxon>Eukaryota</taxon>
        <taxon>Viridiplantae</taxon>
        <taxon>Streptophyta</taxon>
        <taxon>Embryophyta</taxon>
        <taxon>Tracheophyta</taxon>
        <taxon>Spermatophyta</taxon>
        <taxon>Magnoliopsida</taxon>
        <taxon>Liliopsida</taxon>
        <taxon>Poales</taxon>
        <taxon>Poaceae</taxon>
        <taxon>BOP clade</taxon>
        <taxon>Pooideae</taxon>
        <taxon>Triticodae</taxon>
        <taxon>Triticeae</taxon>
        <taxon>Triticinae</taxon>
        <taxon>Triticum</taxon>
    </lineage>
</organism>
<sequence length="298" mass="31866">MAPAPAPAPASSGRIRPWLVVGDLVLAVLWVCAGALVKLAVYNVLGLGGRPEGEAAKVSLSVVYMFLFAWLESATGGASYNPLTAISGALASRGGLALYLFTVFVRVPAQVIGAVIGVMLMRFAFPKVGKGAALSVGVHHGALTEGLATLMVVMVSLTLKKKEQGFFVKTWIASIWKMTIHILSSDMTGGIMNPASYISASQHSIILCSAAMCGDQLICEMFISSKCAMVISNFGHKIKQFAFAWAYARGDHTSFDHLLVYWLAPLQATLVGVWVVTFLTKPKNTKEQAADKNKNKKE</sequence>
<keyword evidence="3 5" id="KW-1133">Transmembrane helix</keyword>
<comment type="subcellular location">
    <subcellularLocation>
        <location evidence="1">Membrane</location>
        <topology evidence="1">Multi-pass membrane protein</topology>
    </subcellularLocation>
</comment>
<evidence type="ECO:0000256" key="5">
    <source>
        <dbReference type="SAM" id="Phobius"/>
    </source>
</evidence>
<dbReference type="Gene3D" id="1.20.1080.10">
    <property type="entry name" value="Glycerol uptake facilitator protein"/>
    <property type="match status" value="1"/>
</dbReference>
<dbReference type="InterPro" id="IPR044226">
    <property type="entry name" value="SIP2-1-like"/>
</dbReference>
<dbReference type="PANTHER" id="PTHR47720">
    <property type="entry name" value="AQUAPORIN SIP2-1-RELATED"/>
    <property type="match status" value="1"/>
</dbReference>
<reference evidence="6" key="1">
    <citation type="submission" date="2018-08" db="EMBL/GenBank/DDBJ databases">
        <authorList>
            <person name="Rossello M."/>
        </authorList>
    </citation>
    <scope>NUCLEOTIDE SEQUENCE [LARGE SCALE GENOMIC DNA]</scope>
    <source>
        <strain evidence="6">cv. Chinese Spring</strain>
    </source>
</reference>
<feature type="transmembrane region" description="Helical" evidence="5">
    <location>
        <begin position="259"/>
        <end position="279"/>
    </location>
</feature>
<reference evidence="6" key="2">
    <citation type="submission" date="2018-10" db="UniProtKB">
        <authorList>
            <consortium name="EnsemblPlants"/>
        </authorList>
    </citation>
    <scope>IDENTIFICATION</scope>
</reference>
<dbReference type="PaxDb" id="4565-Traes_4AS_D759ED55D.1"/>
<dbReference type="GO" id="GO:0016020">
    <property type="term" value="C:membrane"/>
    <property type="evidence" value="ECO:0007669"/>
    <property type="project" value="UniProtKB-SubCell"/>
</dbReference>
<dbReference type="GO" id="GO:0005783">
    <property type="term" value="C:endoplasmic reticulum"/>
    <property type="evidence" value="ECO:0000318"/>
    <property type="project" value="GO_Central"/>
</dbReference>
<dbReference type="Proteomes" id="UP000019116">
    <property type="component" value="Chromosome 4B"/>
</dbReference>
<dbReference type="EnsemblPlants" id="TraesCS4B02G178000.2">
    <property type="protein sequence ID" value="TraesCS4B02G178000.2"/>
    <property type="gene ID" value="TraesCS4B02G178000"/>
</dbReference>
<feature type="transmembrane region" description="Helical" evidence="5">
    <location>
        <begin position="18"/>
        <end position="42"/>
    </location>
</feature>